<organism evidence="1 2">
    <name type="scientific">Streptomyces zinciresistens K42</name>
    <dbReference type="NCBI Taxonomy" id="700597"/>
    <lineage>
        <taxon>Bacteria</taxon>
        <taxon>Bacillati</taxon>
        <taxon>Actinomycetota</taxon>
        <taxon>Actinomycetes</taxon>
        <taxon>Kitasatosporales</taxon>
        <taxon>Streptomycetaceae</taxon>
        <taxon>Streptomyces</taxon>
    </lineage>
</organism>
<dbReference type="EMBL" id="AGBF01000019">
    <property type="protein sequence ID" value="EGX60126.1"/>
    <property type="molecule type" value="Genomic_DNA"/>
</dbReference>
<name>G2G8R1_9ACTN</name>
<dbReference type="RefSeq" id="WP_007493646.1">
    <property type="nucleotide sequence ID" value="NZ_AGBF01000019.1"/>
</dbReference>
<evidence type="ECO:0000313" key="2">
    <source>
        <dbReference type="Proteomes" id="UP000004217"/>
    </source>
</evidence>
<dbReference type="PATRIC" id="fig|700597.3.peg.1832"/>
<sequence length="91" mass="10307">MSLNWRTAEVELAEQLVPNPNAEHQLLQRLHNVRVAIEAGFLHIDPRTKDYVPPPGQDTYTVTVVPAHLVRRVTYQAETPKKAETVEVRVG</sequence>
<dbReference type="AlphaFoldDB" id="G2G8R1"/>
<dbReference type="OrthoDB" id="4272997at2"/>
<protein>
    <submittedName>
        <fullName evidence="1">Uncharacterized protein</fullName>
    </submittedName>
</protein>
<comment type="caution">
    <text evidence="1">The sequence shown here is derived from an EMBL/GenBank/DDBJ whole genome shotgun (WGS) entry which is preliminary data.</text>
</comment>
<gene>
    <name evidence="1" type="ORF">SZN_09396</name>
</gene>
<dbReference type="Proteomes" id="UP000004217">
    <property type="component" value="Unassembled WGS sequence"/>
</dbReference>
<accession>G2G8R1</accession>
<evidence type="ECO:0000313" key="1">
    <source>
        <dbReference type="EMBL" id="EGX60126.1"/>
    </source>
</evidence>
<keyword evidence="2" id="KW-1185">Reference proteome</keyword>
<proteinExistence type="predicted"/>
<reference evidence="1 2" key="1">
    <citation type="submission" date="2011-08" db="EMBL/GenBank/DDBJ databases">
        <authorList>
            <person name="Lin Y."/>
            <person name="Hao X."/>
            <person name="Johnstone L."/>
            <person name="Miller S.J."/>
            <person name="Wei G."/>
            <person name="Rensing C."/>
        </authorList>
    </citation>
    <scope>NUCLEOTIDE SEQUENCE [LARGE SCALE GENOMIC DNA]</scope>
    <source>
        <strain evidence="1 2">K42</strain>
    </source>
</reference>